<feature type="compositionally biased region" description="Low complexity" evidence="3">
    <location>
        <begin position="552"/>
        <end position="562"/>
    </location>
</feature>
<dbReference type="EMBL" id="GG745339">
    <property type="protein sequence ID" value="KNE62063.1"/>
    <property type="molecule type" value="Genomic_DNA"/>
</dbReference>
<feature type="compositionally biased region" description="Polar residues" evidence="3">
    <location>
        <begin position="584"/>
        <end position="595"/>
    </location>
</feature>
<feature type="compositionally biased region" description="Pro residues" evidence="3">
    <location>
        <begin position="564"/>
        <end position="578"/>
    </location>
</feature>
<dbReference type="PROSITE" id="PS50004">
    <property type="entry name" value="C2"/>
    <property type="match status" value="1"/>
</dbReference>
<dbReference type="PANTHER" id="PTHR46502:SF2">
    <property type="entry name" value="16 KDA PHLOEM PROTEIN 2"/>
    <property type="match status" value="1"/>
</dbReference>
<dbReference type="OMA" id="IDAHAGW"/>
<feature type="domain" description="C2" evidence="4">
    <location>
        <begin position="1"/>
        <end position="112"/>
    </location>
</feature>
<dbReference type="InterPro" id="IPR000008">
    <property type="entry name" value="C2_dom"/>
</dbReference>
<proteinExistence type="predicted"/>
<reference evidence="5 6" key="1">
    <citation type="submission" date="2009-11" db="EMBL/GenBank/DDBJ databases">
        <title>Annotation of Allomyces macrogynus ATCC 38327.</title>
        <authorList>
            <consortium name="The Broad Institute Genome Sequencing Platform"/>
            <person name="Russ C."/>
            <person name="Cuomo C."/>
            <person name="Burger G."/>
            <person name="Gray M.W."/>
            <person name="Holland P.W.H."/>
            <person name="King N."/>
            <person name="Lang F.B.F."/>
            <person name="Roger A.J."/>
            <person name="Ruiz-Trillo I."/>
            <person name="Young S.K."/>
            <person name="Zeng Q."/>
            <person name="Gargeya S."/>
            <person name="Fitzgerald M."/>
            <person name="Haas B."/>
            <person name="Abouelleil A."/>
            <person name="Alvarado L."/>
            <person name="Arachchi H.M."/>
            <person name="Berlin A."/>
            <person name="Chapman S.B."/>
            <person name="Gearin G."/>
            <person name="Goldberg J."/>
            <person name="Griggs A."/>
            <person name="Gujja S."/>
            <person name="Hansen M."/>
            <person name="Heiman D."/>
            <person name="Howarth C."/>
            <person name="Larimer J."/>
            <person name="Lui A."/>
            <person name="MacDonald P.J.P."/>
            <person name="McCowen C."/>
            <person name="Montmayeur A."/>
            <person name="Murphy C."/>
            <person name="Neiman D."/>
            <person name="Pearson M."/>
            <person name="Priest M."/>
            <person name="Roberts A."/>
            <person name="Saif S."/>
            <person name="Shea T."/>
            <person name="Sisk P."/>
            <person name="Stolte C."/>
            <person name="Sykes S."/>
            <person name="Wortman J."/>
            <person name="Nusbaum C."/>
            <person name="Birren B."/>
        </authorList>
    </citation>
    <scope>NUCLEOTIDE SEQUENCE [LARGE SCALE GENOMIC DNA]</scope>
    <source>
        <strain evidence="5 6">ATCC 38327</strain>
    </source>
</reference>
<dbReference type="AlphaFoldDB" id="A0A0L0SHS4"/>
<name>A0A0L0SHS4_ALLM3</name>
<dbReference type="SMART" id="SM00239">
    <property type="entry name" value="C2"/>
    <property type="match status" value="1"/>
</dbReference>
<evidence type="ECO:0000313" key="6">
    <source>
        <dbReference type="Proteomes" id="UP000054350"/>
    </source>
</evidence>
<feature type="region of interest" description="Disordered" evidence="3">
    <location>
        <begin position="283"/>
        <end position="418"/>
    </location>
</feature>
<dbReference type="STRING" id="578462.A0A0L0SHS4"/>
<dbReference type="PANTHER" id="PTHR46502">
    <property type="entry name" value="C2 DOMAIN-CONTAINING"/>
    <property type="match status" value="1"/>
</dbReference>
<evidence type="ECO:0000313" key="5">
    <source>
        <dbReference type="EMBL" id="KNE62063.1"/>
    </source>
</evidence>
<feature type="compositionally biased region" description="Polar residues" evidence="3">
    <location>
        <begin position="176"/>
        <end position="186"/>
    </location>
</feature>
<dbReference type="OrthoDB" id="270970at2759"/>
<keyword evidence="6" id="KW-1185">Reference proteome</keyword>
<evidence type="ECO:0000256" key="2">
    <source>
        <dbReference type="ARBA" id="ARBA00022837"/>
    </source>
</evidence>
<evidence type="ECO:0000256" key="1">
    <source>
        <dbReference type="ARBA" id="ARBA00022723"/>
    </source>
</evidence>
<evidence type="ECO:0000259" key="4">
    <source>
        <dbReference type="PROSITE" id="PS50004"/>
    </source>
</evidence>
<dbReference type="Proteomes" id="UP000054350">
    <property type="component" value="Unassembled WGS sequence"/>
</dbReference>
<protein>
    <recommendedName>
        <fullName evidence="4">C2 domain-containing protein</fullName>
    </recommendedName>
</protein>
<organism evidence="5 6">
    <name type="scientific">Allomyces macrogynus (strain ATCC 38327)</name>
    <name type="common">Allomyces javanicus var. macrogynus</name>
    <dbReference type="NCBI Taxonomy" id="578462"/>
    <lineage>
        <taxon>Eukaryota</taxon>
        <taxon>Fungi</taxon>
        <taxon>Fungi incertae sedis</taxon>
        <taxon>Blastocladiomycota</taxon>
        <taxon>Blastocladiomycetes</taxon>
        <taxon>Blastocladiales</taxon>
        <taxon>Blastocladiaceae</taxon>
        <taxon>Allomyces</taxon>
    </lineage>
</organism>
<dbReference type="VEuPathDB" id="FungiDB:AMAG_07317"/>
<feature type="compositionally biased region" description="Pro residues" evidence="3">
    <location>
        <begin position="308"/>
        <end position="332"/>
    </location>
</feature>
<dbReference type="Pfam" id="PF00168">
    <property type="entry name" value="C2"/>
    <property type="match status" value="1"/>
</dbReference>
<dbReference type="SUPFAM" id="SSF49562">
    <property type="entry name" value="C2 domain (Calcium/lipid-binding domain, CaLB)"/>
    <property type="match status" value="1"/>
</dbReference>
<feature type="compositionally biased region" description="Pro residues" evidence="3">
    <location>
        <begin position="212"/>
        <end position="232"/>
    </location>
</feature>
<feature type="compositionally biased region" description="Polar residues" evidence="3">
    <location>
        <begin position="338"/>
        <end position="347"/>
    </location>
</feature>
<feature type="compositionally biased region" description="Low complexity" evidence="3">
    <location>
        <begin position="193"/>
        <end position="211"/>
    </location>
</feature>
<gene>
    <name evidence="5" type="ORF">AMAG_07317</name>
</gene>
<evidence type="ECO:0000256" key="3">
    <source>
        <dbReference type="SAM" id="MobiDB-lite"/>
    </source>
</evidence>
<dbReference type="Gene3D" id="2.60.40.150">
    <property type="entry name" value="C2 domain"/>
    <property type="match status" value="1"/>
</dbReference>
<feature type="compositionally biased region" description="Low complexity" evidence="3">
    <location>
        <begin position="349"/>
        <end position="364"/>
    </location>
</feature>
<feature type="region of interest" description="Disordered" evidence="3">
    <location>
        <begin position="542"/>
        <end position="604"/>
    </location>
</feature>
<sequence length="745" mass="76055">MTSAGTLTVRVERARELRNVEMAFGKMDPFVKVTLHQTVLTTEVAKDGHKNPKWENAKPFEFTVPSEHGAPNARALWIEIYDKNYMSDDKLIGSGILNLPGLIEHASTDAAPAFYDWVEVHTPSEQRAGEVLLKVWFKPASQSSPQQQQLPRPVAHPVGRPVAYRPGQLPGRPGSHYSSGNPSGQPSYPAAPTPAAHTRPTNAHAHAAVTPAPRPPPRPVAHPAPARPAPVPVSAPAPAPVPVYLPGYSAAQVQAQAPVPVPTPVSAPITMIPTYAGSNMAAGANTGLSPPSNIPKRVASRIHHGPRPEPPPSKLPRPPSSRPSPSSSPSPKPAAVTNLASRPSMSVNGRPGSPSGRPSSPSRPNVAGGASRLSHRPTISGAARPLPERPSSSKHSSPHTSMSPLAQSPASMAPPVSMAAPAEPMAGAFQDDPTGPLANRMSYLGLGAPAVGGLASPTSPMAPPPMGYASPMATGAAAPGLGYPSPMMPYGASNAGPFMMPTPTPLQSPLQMPMPTPGAGSGSGSQQVLPPAGPFALSMPMPQAPPVLAQHSGGSATSAGGSPRPGPNALPDLPPMVPLVPAGSTPNGSVSSTATGGNGGMPADLPPTVPMMYTGGAMAGGPMQAASPAQTGAAAGPWALPQSGAPTPVQAPYRYSMYAQPSMYETPYMGAVQPGAYQQQAAGGYQQAVGGYPMAGGYQQVGQQLSGYQQPGQPMAAYQPYGGVQPQMGGAAGPAAYPAYRGYGY</sequence>
<keyword evidence="2" id="KW-0106">Calcium</keyword>
<accession>A0A0L0SHS4</accession>
<dbReference type="GO" id="GO:0046872">
    <property type="term" value="F:metal ion binding"/>
    <property type="evidence" value="ECO:0007669"/>
    <property type="project" value="UniProtKB-KW"/>
</dbReference>
<dbReference type="InterPro" id="IPR035892">
    <property type="entry name" value="C2_domain_sf"/>
</dbReference>
<keyword evidence="1" id="KW-0479">Metal-binding</keyword>
<feature type="region of interest" description="Disordered" evidence="3">
    <location>
        <begin position="142"/>
        <end position="232"/>
    </location>
</feature>
<feature type="compositionally biased region" description="Low complexity" evidence="3">
    <location>
        <begin position="393"/>
        <end position="418"/>
    </location>
</feature>
<reference evidence="6" key="2">
    <citation type="submission" date="2009-11" db="EMBL/GenBank/DDBJ databases">
        <title>The Genome Sequence of Allomyces macrogynus strain ATCC 38327.</title>
        <authorList>
            <consortium name="The Broad Institute Genome Sequencing Platform"/>
            <person name="Russ C."/>
            <person name="Cuomo C."/>
            <person name="Shea T."/>
            <person name="Young S.K."/>
            <person name="Zeng Q."/>
            <person name="Koehrsen M."/>
            <person name="Haas B."/>
            <person name="Borodovsky M."/>
            <person name="Guigo R."/>
            <person name="Alvarado L."/>
            <person name="Berlin A."/>
            <person name="Borenstein D."/>
            <person name="Chen Z."/>
            <person name="Engels R."/>
            <person name="Freedman E."/>
            <person name="Gellesch M."/>
            <person name="Goldberg J."/>
            <person name="Griggs A."/>
            <person name="Gujja S."/>
            <person name="Heiman D."/>
            <person name="Hepburn T."/>
            <person name="Howarth C."/>
            <person name="Jen D."/>
            <person name="Larson L."/>
            <person name="Lewis B."/>
            <person name="Mehta T."/>
            <person name="Park D."/>
            <person name="Pearson M."/>
            <person name="Roberts A."/>
            <person name="Saif S."/>
            <person name="Shenoy N."/>
            <person name="Sisk P."/>
            <person name="Stolte C."/>
            <person name="Sykes S."/>
            <person name="Walk T."/>
            <person name="White J."/>
            <person name="Yandava C."/>
            <person name="Burger G."/>
            <person name="Gray M.W."/>
            <person name="Holland P.W.H."/>
            <person name="King N."/>
            <person name="Lang F.B.F."/>
            <person name="Roger A.J."/>
            <person name="Ruiz-Trillo I."/>
            <person name="Lander E."/>
            <person name="Nusbaum C."/>
        </authorList>
    </citation>
    <scope>NUCLEOTIDE SEQUENCE [LARGE SCALE GENOMIC DNA]</scope>
    <source>
        <strain evidence="6">ATCC 38327</strain>
    </source>
</reference>